<keyword evidence="2" id="KW-1185">Reference proteome</keyword>
<gene>
    <name evidence="1" type="ORF">ACFFGV_15795</name>
</gene>
<evidence type="ECO:0000313" key="1">
    <source>
        <dbReference type="EMBL" id="MFC0525043.1"/>
    </source>
</evidence>
<dbReference type="Pfam" id="PF12118">
    <property type="entry name" value="SprA-related"/>
    <property type="match status" value="1"/>
</dbReference>
<proteinExistence type="predicted"/>
<keyword evidence="1" id="KW-0645">Protease</keyword>
<protein>
    <submittedName>
        <fullName evidence="1">Metalloprotease CJM1_0395 family protein</fullName>
    </submittedName>
</protein>
<keyword evidence="1" id="KW-0482">Metalloprotease</keyword>
<dbReference type="GO" id="GO:0008237">
    <property type="term" value="F:metallopeptidase activity"/>
    <property type="evidence" value="ECO:0007669"/>
    <property type="project" value="UniProtKB-KW"/>
</dbReference>
<sequence>MKGDDVMQMNSLQRSIFPGPVAGISNQRHANLTHPSQELAPQEKKTVPTLSVSAEDTHYGNKLSPEARQHISELKMNEMKVKAHEQAHQSVGGSFAGGISYDTEKGPDGQQYIVGGEVPISMPSTDDPEETIRAMEQIRRAALAPANPSSQDMQVATKASQAILQARSELEDKLAQTLDPAVQVPKSQKVHEEYQRNMHMLRPHETESIYHYST</sequence>
<organism evidence="1 2">
    <name type="scientific">Pontibacillus salicampi</name>
    <dbReference type="NCBI Taxonomy" id="1449801"/>
    <lineage>
        <taxon>Bacteria</taxon>
        <taxon>Bacillati</taxon>
        <taxon>Bacillota</taxon>
        <taxon>Bacilli</taxon>
        <taxon>Bacillales</taxon>
        <taxon>Bacillaceae</taxon>
        <taxon>Pontibacillus</taxon>
    </lineage>
</organism>
<evidence type="ECO:0000313" key="2">
    <source>
        <dbReference type="Proteomes" id="UP001589836"/>
    </source>
</evidence>
<dbReference type="Proteomes" id="UP001589836">
    <property type="component" value="Unassembled WGS sequence"/>
</dbReference>
<name>A0ABV6LS10_9BACI</name>
<keyword evidence="1" id="KW-0378">Hydrolase</keyword>
<dbReference type="InterPro" id="IPR021973">
    <property type="entry name" value="SprA-related"/>
</dbReference>
<comment type="caution">
    <text evidence="1">The sequence shown here is derived from an EMBL/GenBank/DDBJ whole genome shotgun (WGS) entry which is preliminary data.</text>
</comment>
<accession>A0ABV6LS10</accession>
<reference evidence="1 2" key="1">
    <citation type="submission" date="2024-09" db="EMBL/GenBank/DDBJ databases">
        <authorList>
            <person name="Sun Q."/>
            <person name="Mori K."/>
        </authorList>
    </citation>
    <scope>NUCLEOTIDE SEQUENCE [LARGE SCALE GENOMIC DNA]</scope>
    <source>
        <strain evidence="1 2">NCAIM B.02529</strain>
    </source>
</reference>
<dbReference type="EMBL" id="JBHLTP010000013">
    <property type="protein sequence ID" value="MFC0525043.1"/>
    <property type="molecule type" value="Genomic_DNA"/>
</dbReference>